<dbReference type="PANTHER" id="PTHR42967:SF1">
    <property type="entry name" value="MBL FOLD METALLO-HYDROLASE"/>
    <property type="match status" value="1"/>
</dbReference>
<dbReference type="KEGG" id="erl:AOC36_03970"/>
<dbReference type="AlphaFoldDB" id="A0A0X8GZ97"/>
<gene>
    <name evidence="2" type="ORF">AOC36_03970</name>
</gene>
<keyword evidence="3" id="KW-1185">Reference proteome</keyword>
<dbReference type="Proteomes" id="UP000063781">
    <property type="component" value="Chromosome"/>
</dbReference>
<name>A0A0X8GZ97_9FIRM</name>
<dbReference type="OrthoDB" id="9789133at2"/>
<organism evidence="2 3">
    <name type="scientific">Erysipelothrix larvae</name>
    <dbReference type="NCBI Taxonomy" id="1514105"/>
    <lineage>
        <taxon>Bacteria</taxon>
        <taxon>Bacillati</taxon>
        <taxon>Bacillota</taxon>
        <taxon>Erysipelotrichia</taxon>
        <taxon>Erysipelotrichales</taxon>
        <taxon>Erysipelotrichaceae</taxon>
        <taxon>Erysipelothrix</taxon>
    </lineage>
</organism>
<evidence type="ECO:0000313" key="3">
    <source>
        <dbReference type="Proteomes" id="UP000063781"/>
    </source>
</evidence>
<dbReference type="Gene3D" id="3.60.15.10">
    <property type="entry name" value="Ribonuclease Z/Hydroxyacylglutathione hydrolase-like"/>
    <property type="match status" value="1"/>
</dbReference>
<accession>A0A0X8GZ97</accession>
<dbReference type="RefSeq" id="WP_067631653.1">
    <property type="nucleotide sequence ID" value="NZ_CP013213.1"/>
</dbReference>
<reference evidence="2 3" key="1">
    <citation type="submission" date="2015-10" db="EMBL/GenBank/DDBJ databases">
        <title>Erysipelothrix larvae sp. LV19 isolated from the larval gut of the rhinoceros beetle, Trypoxylus dichotomus.</title>
        <authorList>
            <person name="Lim S."/>
            <person name="Kim B.-C."/>
        </authorList>
    </citation>
    <scope>NUCLEOTIDE SEQUENCE [LARGE SCALE GENOMIC DNA]</scope>
    <source>
        <strain evidence="2 3">LV19</strain>
    </source>
</reference>
<sequence>MLRVEFLGHSGFVVETDKAVYVFDFVYGNLPSHYLKNESKPVLFLVSHHHEDHYSTSVFAYQMTTILSFDIDVVPYRDVFKVRPGDNINLGFAKIFVYPSTDDGVSYVIQEDNLTFMHSGDLNDWHWKTDSGVNEAKEATRSFREIVDRLVQYKGMDLMMFPVDPRLGRDFDQGARYIIEKLEPKIFIPMHYRGQIERLTPFIEWTQTVPSVHFEIPRHDNKYFNFEI</sequence>
<dbReference type="InterPro" id="IPR036866">
    <property type="entry name" value="RibonucZ/Hydroxyglut_hydro"/>
</dbReference>
<feature type="domain" description="Metallo-beta-lactamase" evidence="1">
    <location>
        <begin position="8"/>
        <end position="156"/>
    </location>
</feature>
<dbReference type="STRING" id="1514105.AOC36_03970"/>
<dbReference type="Pfam" id="PF13483">
    <property type="entry name" value="Lactamase_B_3"/>
    <property type="match status" value="1"/>
</dbReference>
<dbReference type="SUPFAM" id="SSF56281">
    <property type="entry name" value="Metallo-hydrolase/oxidoreductase"/>
    <property type="match status" value="1"/>
</dbReference>
<dbReference type="EMBL" id="CP013213">
    <property type="protein sequence ID" value="AMC93156.1"/>
    <property type="molecule type" value="Genomic_DNA"/>
</dbReference>
<protein>
    <recommendedName>
        <fullName evidence="1">Metallo-beta-lactamase domain-containing protein</fullName>
    </recommendedName>
</protein>
<dbReference type="InterPro" id="IPR001279">
    <property type="entry name" value="Metallo-B-lactamas"/>
</dbReference>
<dbReference type="SMART" id="SM00849">
    <property type="entry name" value="Lactamase_B"/>
    <property type="match status" value="1"/>
</dbReference>
<proteinExistence type="predicted"/>
<dbReference type="PANTHER" id="PTHR42967">
    <property type="entry name" value="METAL DEPENDENT HYDROLASE"/>
    <property type="match status" value="1"/>
</dbReference>
<evidence type="ECO:0000313" key="2">
    <source>
        <dbReference type="EMBL" id="AMC93156.1"/>
    </source>
</evidence>
<evidence type="ECO:0000259" key="1">
    <source>
        <dbReference type="SMART" id="SM00849"/>
    </source>
</evidence>